<evidence type="ECO:0000313" key="2">
    <source>
        <dbReference type="EMBL" id="BCN93095.1"/>
    </source>
</evidence>
<dbReference type="Gene3D" id="3.90.550.10">
    <property type="entry name" value="Spore Coat Polysaccharide Biosynthesis Protein SpsA, Chain A"/>
    <property type="match status" value="1"/>
</dbReference>
<dbReference type="Pfam" id="PF00535">
    <property type="entry name" value="Glycos_transf_2"/>
    <property type="match status" value="1"/>
</dbReference>
<keyword evidence="3" id="KW-1185">Reference proteome</keyword>
<evidence type="ECO:0000313" key="3">
    <source>
        <dbReference type="Proteomes" id="UP001054820"/>
    </source>
</evidence>
<organism evidence="2 3">
    <name type="scientific">Thiomicrorhabdus immobilis</name>
    <dbReference type="NCBI Taxonomy" id="2791037"/>
    <lineage>
        <taxon>Bacteria</taxon>
        <taxon>Pseudomonadati</taxon>
        <taxon>Pseudomonadota</taxon>
        <taxon>Gammaproteobacteria</taxon>
        <taxon>Thiotrichales</taxon>
        <taxon>Piscirickettsiaceae</taxon>
        <taxon>Thiomicrorhabdus</taxon>
    </lineage>
</organism>
<dbReference type="SUPFAM" id="SSF53448">
    <property type="entry name" value="Nucleotide-diphospho-sugar transferases"/>
    <property type="match status" value="1"/>
</dbReference>
<dbReference type="GO" id="GO:0016740">
    <property type="term" value="F:transferase activity"/>
    <property type="evidence" value="ECO:0007669"/>
    <property type="project" value="UniProtKB-KW"/>
</dbReference>
<dbReference type="InterPro" id="IPR029044">
    <property type="entry name" value="Nucleotide-diphossugar_trans"/>
</dbReference>
<dbReference type="PANTHER" id="PTHR48090:SF7">
    <property type="entry name" value="RFBJ PROTEIN"/>
    <property type="match status" value="1"/>
</dbReference>
<keyword evidence="2" id="KW-0808">Transferase</keyword>
<dbReference type="EMBL" id="AP024202">
    <property type="protein sequence ID" value="BCN93095.1"/>
    <property type="molecule type" value="Genomic_DNA"/>
</dbReference>
<dbReference type="RefSeq" id="WP_237263975.1">
    <property type="nucleotide sequence ID" value="NZ_AP024202.1"/>
</dbReference>
<evidence type="ECO:0000259" key="1">
    <source>
        <dbReference type="Pfam" id="PF00535"/>
    </source>
</evidence>
<dbReference type="PANTHER" id="PTHR48090">
    <property type="entry name" value="UNDECAPRENYL-PHOSPHATE 4-DEOXY-4-FORMAMIDO-L-ARABINOSE TRANSFERASE-RELATED"/>
    <property type="match status" value="1"/>
</dbReference>
<feature type="domain" description="Glycosyltransferase 2-like" evidence="1">
    <location>
        <begin position="9"/>
        <end position="130"/>
    </location>
</feature>
<dbReference type="CDD" id="cd04179">
    <property type="entry name" value="DPM_DPG-synthase_like"/>
    <property type="match status" value="1"/>
</dbReference>
<dbReference type="InterPro" id="IPR050256">
    <property type="entry name" value="Glycosyltransferase_2"/>
</dbReference>
<name>A0ABN6CVT5_9GAMM</name>
<dbReference type="Proteomes" id="UP001054820">
    <property type="component" value="Chromosome"/>
</dbReference>
<dbReference type="InterPro" id="IPR001173">
    <property type="entry name" value="Glyco_trans_2-like"/>
</dbReference>
<sequence>MNDRNQFAIVIPAYNETLTITQVITEALKQSKIVIVVNDASQDDTAELVKKTDAILVDLPVNGGKAKALQAGFEKALSFGVEAVITLDGDAQHNPADIPKLLAYFAKNPNDLCVASRLKDRQNAPRSRRIANSIADFWVSWAAGKPIADSQSGFRLYPSSLLKLLKRPYENKSGFVFESEVLIDSAHLGYGFAFIPIDTIYAENRRASHFRAGFDITQITLMVAKKLLKKGMNLPGLVRSLTQSPNIIQD</sequence>
<proteinExistence type="predicted"/>
<protein>
    <submittedName>
        <fullName evidence="2">Glycosyl transferase</fullName>
    </submittedName>
</protein>
<accession>A0ABN6CVT5</accession>
<reference evidence="2" key="1">
    <citation type="journal article" date="2022" name="Arch. Microbiol.">
        <title>Thiomicrorhabdus immobilis sp. nov., a mesophilic sulfur-oxidizing bacterium isolated from sediment of a brackish lake in northern Japan.</title>
        <authorList>
            <person name="Kojima H."/>
            <person name="Mochizuki J."/>
            <person name="Kanda M."/>
            <person name="Watanabe T."/>
            <person name="Fukui M."/>
        </authorList>
    </citation>
    <scope>NUCLEOTIDE SEQUENCE</scope>
    <source>
        <strain evidence="2">Am19</strain>
    </source>
</reference>
<gene>
    <name evidence="2" type="ORF">THMIRHAM_08800</name>
</gene>